<protein>
    <recommendedName>
        <fullName evidence="3">Major capsid protein</fullName>
    </recommendedName>
</protein>
<dbReference type="RefSeq" id="WP_076179838.1">
    <property type="nucleotide sequence ID" value="NZ_MKQP01000076.1"/>
</dbReference>
<dbReference type="SUPFAM" id="SSF56563">
    <property type="entry name" value="Major capsid protein gp5"/>
    <property type="match status" value="1"/>
</dbReference>
<evidence type="ECO:0008006" key="3">
    <source>
        <dbReference type="Google" id="ProtNLM"/>
    </source>
</evidence>
<dbReference type="EMBL" id="MKQP01000076">
    <property type="protein sequence ID" value="OMD21698.1"/>
    <property type="molecule type" value="Genomic_DNA"/>
</dbReference>
<name>A0A1R0WUR5_9BACL</name>
<dbReference type="NCBIfam" id="NF045672">
    <property type="entry name" value="MCP_gp7_epsi_15"/>
    <property type="match status" value="1"/>
</dbReference>
<dbReference type="InterPro" id="IPR048813">
    <property type="entry name" value="GP7-like"/>
</dbReference>
<organism evidence="1 2">
    <name type="scientific">Paenibacillus odorifer</name>
    <dbReference type="NCBI Taxonomy" id="189426"/>
    <lineage>
        <taxon>Bacteria</taxon>
        <taxon>Bacillati</taxon>
        <taxon>Bacillota</taxon>
        <taxon>Bacilli</taxon>
        <taxon>Bacillales</taxon>
        <taxon>Paenibacillaceae</taxon>
        <taxon>Paenibacillus</taxon>
    </lineage>
</organism>
<reference evidence="1 2" key="1">
    <citation type="submission" date="2016-10" db="EMBL/GenBank/DDBJ databases">
        <title>Paenibacillus species isolates.</title>
        <authorList>
            <person name="Beno S.M."/>
        </authorList>
    </citation>
    <scope>NUCLEOTIDE SEQUENCE [LARGE SCALE GENOMIC DNA]</scope>
    <source>
        <strain evidence="1 2">FSL H7-0604</strain>
    </source>
</reference>
<comment type="caution">
    <text evidence="1">The sequence shown here is derived from an EMBL/GenBank/DDBJ whole genome shotgun (WGS) entry which is preliminary data.</text>
</comment>
<gene>
    <name evidence="1" type="ORF">BJP51_32000</name>
</gene>
<proteinExistence type="predicted"/>
<dbReference type="AlphaFoldDB" id="A0A1R0WUR5"/>
<accession>A0A1R0WUR5</accession>
<evidence type="ECO:0000313" key="2">
    <source>
        <dbReference type="Proteomes" id="UP000187465"/>
    </source>
</evidence>
<dbReference type="Pfam" id="PF20911">
    <property type="entry name" value="GP7"/>
    <property type="match status" value="1"/>
</dbReference>
<dbReference type="Proteomes" id="UP000187465">
    <property type="component" value="Unassembled WGS sequence"/>
</dbReference>
<sequence>MALTLLESAKLSQNTLQQGVIETFVQNAPVLQLMPFMDIQGNAYTYNREATLPGVAFRGVNEAYTESTGTVNPVTESLVILGGDADVDRFIQQTRSNINDQRAIQTALKTKAAAFKFQDTFFNGDTAVDSKSFDGLKKRLTGSQLITAATNGLDLSDVANATLFLEALDALIYQTRGRADALFMDSKTMIKVNSIARKLGYFTQSEDAFGKPVVTYNGVPMFDAGDNASGSKVIGHAETAGTATNTTSIYAVKFGADEYVSGLTNGGVMVEDLGLLQEKPAYRTRIEFYTGLALFDGKSAARLSGIIA</sequence>
<evidence type="ECO:0000313" key="1">
    <source>
        <dbReference type="EMBL" id="OMD21698.1"/>
    </source>
</evidence>